<gene>
    <name evidence="1" type="ORF">E2488_15365</name>
</gene>
<proteinExistence type="predicted"/>
<evidence type="ECO:0000313" key="1">
    <source>
        <dbReference type="EMBL" id="TEW71845.1"/>
    </source>
</evidence>
<dbReference type="RefSeq" id="WP_134249291.1">
    <property type="nucleotide sequence ID" value="NZ_SNQI01000007.1"/>
</dbReference>
<keyword evidence="2" id="KW-1185">Reference proteome</keyword>
<organism evidence="1 2">
    <name type="scientific">Gramella jeungdoensis</name>
    <dbReference type="NCBI Taxonomy" id="708091"/>
    <lineage>
        <taxon>Bacteria</taxon>
        <taxon>Pseudomonadati</taxon>
        <taxon>Bacteroidota</taxon>
        <taxon>Flavobacteriia</taxon>
        <taxon>Flavobacteriales</taxon>
        <taxon>Flavobacteriaceae</taxon>
        <taxon>Christiangramia</taxon>
    </lineage>
</organism>
<reference evidence="1 2" key="1">
    <citation type="journal article" date="2011" name="J. Microbiol.">
        <title>Gramella jeungdoensis sp. nov., isolated from a solar saltern in Korea.</title>
        <authorList>
            <person name="Joung Y."/>
            <person name="Kim H."/>
            <person name="Jang T."/>
            <person name="Ahn T.S."/>
            <person name="Joh K."/>
        </authorList>
    </citation>
    <scope>NUCLEOTIDE SEQUENCE [LARGE SCALE GENOMIC DNA]</scope>
    <source>
        <strain evidence="1 2">KCTC 23123</strain>
    </source>
</reference>
<dbReference type="EMBL" id="SNQI01000007">
    <property type="protein sequence ID" value="TEW71845.1"/>
    <property type="molecule type" value="Genomic_DNA"/>
</dbReference>
<dbReference type="OrthoDB" id="1164858at2"/>
<accession>A0A4Y8APW5</accession>
<evidence type="ECO:0000313" key="2">
    <source>
        <dbReference type="Proteomes" id="UP000298517"/>
    </source>
</evidence>
<name>A0A4Y8APW5_9FLAO</name>
<dbReference type="Proteomes" id="UP000298517">
    <property type="component" value="Unassembled WGS sequence"/>
</dbReference>
<dbReference type="AlphaFoldDB" id="A0A4Y8APW5"/>
<sequence length="83" mass="9980">MKFILILFLLLTISWTSKNKSKKIETIIDKTENFIAVLDTIWQTEQIPIRSRDLLIRICESESKEYIKQQLIYEKNHIINKKK</sequence>
<protein>
    <submittedName>
        <fullName evidence="1">Uncharacterized protein</fullName>
    </submittedName>
</protein>
<comment type="caution">
    <text evidence="1">The sequence shown here is derived from an EMBL/GenBank/DDBJ whole genome shotgun (WGS) entry which is preliminary data.</text>
</comment>